<dbReference type="GO" id="GO:0022857">
    <property type="term" value="F:transmembrane transporter activity"/>
    <property type="evidence" value="ECO:0007669"/>
    <property type="project" value="InterPro"/>
</dbReference>
<feature type="compositionally biased region" description="Polar residues" evidence="6">
    <location>
        <begin position="69"/>
        <end position="78"/>
    </location>
</feature>
<dbReference type="Pfam" id="PF07690">
    <property type="entry name" value="MFS_1"/>
    <property type="match status" value="1"/>
</dbReference>
<feature type="compositionally biased region" description="Polar residues" evidence="6">
    <location>
        <begin position="85"/>
        <end position="94"/>
    </location>
</feature>
<gene>
    <name evidence="9" type="ORF">RRG08_066628</name>
</gene>
<comment type="subcellular location">
    <subcellularLocation>
        <location evidence="1">Membrane</location>
        <topology evidence="1">Multi-pass membrane protein</topology>
    </subcellularLocation>
</comment>
<dbReference type="InterPro" id="IPR050930">
    <property type="entry name" value="MFS_Vesicular_Transporter"/>
</dbReference>
<feature type="compositionally biased region" description="Polar residues" evidence="6">
    <location>
        <begin position="1"/>
        <end position="10"/>
    </location>
</feature>
<evidence type="ECO:0000256" key="2">
    <source>
        <dbReference type="ARBA" id="ARBA00022448"/>
    </source>
</evidence>
<dbReference type="EMBL" id="JAWDGP010001178">
    <property type="protein sequence ID" value="KAK3793772.1"/>
    <property type="molecule type" value="Genomic_DNA"/>
</dbReference>
<keyword evidence="4 7" id="KW-1133">Transmembrane helix</keyword>
<feature type="domain" description="Major facilitator superfamily (MFS) profile" evidence="8">
    <location>
        <begin position="210"/>
        <end position="610"/>
    </location>
</feature>
<feature type="transmembrane region" description="Helical" evidence="7">
    <location>
        <begin position="300"/>
        <end position="328"/>
    </location>
</feature>
<evidence type="ECO:0000256" key="1">
    <source>
        <dbReference type="ARBA" id="ARBA00004141"/>
    </source>
</evidence>
<dbReference type="Proteomes" id="UP001283361">
    <property type="component" value="Unassembled WGS sequence"/>
</dbReference>
<feature type="compositionally biased region" description="Polar residues" evidence="6">
    <location>
        <begin position="627"/>
        <end position="647"/>
    </location>
</feature>
<feature type="region of interest" description="Disordered" evidence="6">
    <location>
        <begin position="621"/>
        <end position="647"/>
    </location>
</feature>
<dbReference type="Gene3D" id="1.20.1250.20">
    <property type="entry name" value="MFS general substrate transporter like domains"/>
    <property type="match status" value="2"/>
</dbReference>
<feature type="transmembrane region" description="Helical" evidence="7">
    <location>
        <begin position="275"/>
        <end position="294"/>
    </location>
</feature>
<evidence type="ECO:0000256" key="6">
    <source>
        <dbReference type="SAM" id="MobiDB-lite"/>
    </source>
</evidence>
<dbReference type="GO" id="GO:0016020">
    <property type="term" value="C:membrane"/>
    <property type="evidence" value="ECO:0007669"/>
    <property type="project" value="UniProtKB-SubCell"/>
</dbReference>
<keyword evidence="5 7" id="KW-0472">Membrane</keyword>
<proteinExistence type="predicted"/>
<keyword evidence="3 7" id="KW-0812">Transmembrane</keyword>
<feature type="transmembrane region" description="Helical" evidence="7">
    <location>
        <begin position="450"/>
        <end position="468"/>
    </location>
</feature>
<dbReference type="PROSITE" id="PS50850">
    <property type="entry name" value="MFS"/>
    <property type="match status" value="1"/>
</dbReference>
<feature type="transmembrane region" description="Helical" evidence="7">
    <location>
        <begin position="581"/>
        <end position="603"/>
    </location>
</feature>
<reference evidence="9" key="1">
    <citation type="journal article" date="2023" name="G3 (Bethesda)">
        <title>A reference genome for the long-term kleptoplast-retaining sea slug Elysia crispata morphotype clarki.</title>
        <authorList>
            <person name="Eastman K.E."/>
            <person name="Pendleton A.L."/>
            <person name="Shaikh M.A."/>
            <person name="Suttiyut T."/>
            <person name="Ogas R."/>
            <person name="Tomko P."/>
            <person name="Gavelis G."/>
            <person name="Widhalm J.R."/>
            <person name="Wisecaver J.H."/>
        </authorList>
    </citation>
    <scope>NUCLEOTIDE SEQUENCE</scope>
    <source>
        <strain evidence="9">ECLA1</strain>
    </source>
</reference>
<dbReference type="AlphaFoldDB" id="A0AAE1E4J2"/>
<feature type="compositionally biased region" description="Basic and acidic residues" evidence="6">
    <location>
        <begin position="26"/>
        <end position="46"/>
    </location>
</feature>
<dbReference type="PANTHER" id="PTHR23506">
    <property type="entry name" value="GH10249P"/>
    <property type="match status" value="1"/>
</dbReference>
<keyword evidence="2" id="KW-0813">Transport</keyword>
<evidence type="ECO:0000256" key="3">
    <source>
        <dbReference type="ARBA" id="ARBA00022692"/>
    </source>
</evidence>
<feature type="transmembrane region" description="Helical" evidence="7">
    <location>
        <begin position="480"/>
        <end position="500"/>
    </location>
</feature>
<feature type="transmembrane region" description="Helical" evidence="7">
    <location>
        <begin position="506"/>
        <end position="526"/>
    </location>
</feature>
<evidence type="ECO:0000256" key="7">
    <source>
        <dbReference type="SAM" id="Phobius"/>
    </source>
</evidence>
<evidence type="ECO:0000256" key="4">
    <source>
        <dbReference type="ARBA" id="ARBA00022989"/>
    </source>
</evidence>
<feature type="transmembrane region" description="Helical" evidence="7">
    <location>
        <begin position="340"/>
        <end position="358"/>
    </location>
</feature>
<comment type="caution">
    <text evidence="9">The sequence shown here is derived from an EMBL/GenBank/DDBJ whole genome shotgun (WGS) entry which is preliminary data.</text>
</comment>
<sequence>MTFPDQSSFGERTGHALGGTDTEFVQTKDADLYRSEHPHSSGRHESQSNLIPSAVPKVAVSRKCDDSQLETSFSNQNTTDHHIRQTSSPNIPTSSEHRLGANKYGAQSLAKQNGLGSGQWNENNGLDGGDGGTLADPGNADSSRTTTSLIKNPVAANVSSPKFTDSTSSASSPNSADARKTIVIEGFPETTSEKPEKLKFSEIPRRSKLTLMIMAIANFGAGCAFSLPAPFFAREASIKGASLTMVGIVFSSYEFVNFIATPVFGNFVSEIGAKFMYAVGISVAGTCSVLFGFLDQGPGGLTFIAMSLLVRIVEALGMSAFSTSSFAIISAEFPNHISSVFSVLETFIGIGLLVGPTIGGSLYELGGFGLPFWVTGVLIMATGILFFGCLPPPMEAPRRRQGHILSLLRSPLVWVAMFLSTAGASSLGFMDPTLALHLDQFGLSTIEVSLFFVIAPLLHALLAPLWGYLSDTRDIQAPMLMWACVACGAGFLMVGPTPLLPFLPKQIWFITMGLVVYGLGIGCTIIPTMKCIVMGARELGFADNISTFGMVSGLFNATFHFGAFLGPTIAGALVEQIGFEYSATVIAAIFAAGFCVTSCFFGFRRWRTERGGYSYISLADGSRKQHGGSSYSREPIPQKQQTPHRTGQVFYSHQRFSSSGHMSW</sequence>
<dbReference type="InterPro" id="IPR011701">
    <property type="entry name" value="MFS"/>
</dbReference>
<feature type="region of interest" description="Disordered" evidence="6">
    <location>
        <begin position="111"/>
        <end position="153"/>
    </location>
</feature>
<feature type="transmembrane region" description="Helical" evidence="7">
    <location>
        <begin position="370"/>
        <end position="390"/>
    </location>
</feature>
<keyword evidence="10" id="KW-1185">Reference proteome</keyword>
<evidence type="ECO:0000259" key="8">
    <source>
        <dbReference type="PROSITE" id="PS50850"/>
    </source>
</evidence>
<evidence type="ECO:0000256" key="5">
    <source>
        <dbReference type="ARBA" id="ARBA00023136"/>
    </source>
</evidence>
<dbReference type="SUPFAM" id="SSF103473">
    <property type="entry name" value="MFS general substrate transporter"/>
    <property type="match status" value="1"/>
</dbReference>
<dbReference type="PANTHER" id="PTHR23506:SF26">
    <property type="entry name" value="MFS-TYPE TRANSPORTER SLC18B1"/>
    <property type="match status" value="1"/>
</dbReference>
<accession>A0AAE1E4J2</accession>
<organism evidence="9 10">
    <name type="scientific">Elysia crispata</name>
    <name type="common">lettuce slug</name>
    <dbReference type="NCBI Taxonomy" id="231223"/>
    <lineage>
        <taxon>Eukaryota</taxon>
        <taxon>Metazoa</taxon>
        <taxon>Spiralia</taxon>
        <taxon>Lophotrochozoa</taxon>
        <taxon>Mollusca</taxon>
        <taxon>Gastropoda</taxon>
        <taxon>Heterobranchia</taxon>
        <taxon>Euthyneura</taxon>
        <taxon>Panpulmonata</taxon>
        <taxon>Sacoglossa</taxon>
        <taxon>Placobranchoidea</taxon>
        <taxon>Plakobranchidae</taxon>
        <taxon>Elysia</taxon>
    </lineage>
</organism>
<dbReference type="InterPro" id="IPR020846">
    <property type="entry name" value="MFS_dom"/>
</dbReference>
<evidence type="ECO:0000313" key="10">
    <source>
        <dbReference type="Proteomes" id="UP001283361"/>
    </source>
</evidence>
<dbReference type="InterPro" id="IPR036259">
    <property type="entry name" value="MFS_trans_sf"/>
</dbReference>
<feature type="compositionally biased region" description="Polar residues" evidence="6">
    <location>
        <begin position="140"/>
        <end position="150"/>
    </location>
</feature>
<feature type="transmembrane region" description="Helical" evidence="7">
    <location>
        <begin position="209"/>
        <end position="233"/>
    </location>
</feature>
<feature type="transmembrane region" description="Helical" evidence="7">
    <location>
        <begin position="245"/>
        <end position="268"/>
    </location>
</feature>
<name>A0AAE1E4J2_9GAST</name>
<protein>
    <recommendedName>
        <fullName evidence="8">Major facilitator superfamily (MFS) profile domain-containing protein</fullName>
    </recommendedName>
</protein>
<evidence type="ECO:0000313" key="9">
    <source>
        <dbReference type="EMBL" id="KAK3793772.1"/>
    </source>
</evidence>
<feature type="transmembrane region" description="Helical" evidence="7">
    <location>
        <begin position="411"/>
        <end position="430"/>
    </location>
</feature>
<feature type="transmembrane region" description="Helical" evidence="7">
    <location>
        <begin position="547"/>
        <end position="569"/>
    </location>
</feature>
<feature type="region of interest" description="Disordered" evidence="6">
    <location>
        <begin position="1"/>
        <end position="98"/>
    </location>
</feature>